<evidence type="ECO:0000256" key="1">
    <source>
        <dbReference type="SAM" id="MobiDB-lite"/>
    </source>
</evidence>
<dbReference type="KEGG" id="char:116222104"/>
<reference evidence="3" key="1">
    <citation type="submission" date="2025-08" db="UniProtKB">
        <authorList>
            <consortium name="RefSeq"/>
        </authorList>
    </citation>
    <scope>IDENTIFICATION</scope>
</reference>
<feature type="region of interest" description="Disordered" evidence="1">
    <location>
        <begin position="161"/>
        <end position="222"/>
    </location>
</feature>
<evidence type="ECO:0000313" key="2">
    <source>
        <dbReference type="Proteomes" id="UP000515152"/>
    </source>
</evidence>
<dbReference type="OrthoDB" id="10348150at2759"/>
<evidence type="ECO:0000313" key="3">
    <source>
        <dbReference type="RefSeq" id="XP_031430740.1"/>
    </source>
</evidence>
<sequence>MRGVRDDLLLDLERIVTESEEHGDENTTHQFTSMSDDQEDQRDSPTAQHPDDKSRIEFLGWSMPYPEGVQIPDFPDSERYWDYIKYAEAVDRLNRSLAPGKPCRTCVERLQRIYGIEARLSLELNTDEESVPDHPRLNTRPRVDGPVPLYYKRSGRTWQESCSSSEETSDMTDLDLWSDTSRRGGEKREWRALESPPCASAPPLSPKRMMLTDWRPTEDDSD</sequence>
<dbReference type="AlphaFoldDB" id="A0A6P8G614"/>
<proteinExistence type="predicted"/>
<keyword evidence="2" id="KW-1185">Reference proteome</keyword>
<accession>A0A6P8G614</accession>
<name>A0A6P8G614_CLUHA</name>
<organism evidence="2 3">
    <name type="scientific">Clupea harengus</name>
    <name type="common">Atlantic herring</name>
    <dbReference type="NCBI Taxonomy" id="7950"/>
    <lineage>
        <taxon>Eukaryota</taxon>
        <taxon>Metazoa</taxon>
        <taxon>Chordata</taxon>
        <taxon>Craniata</taxon>
        <taxon>Vertebrata</taxon>
        <taxon>Euteleostomi</taxon>
        <taxon>Actinopterygii</taxon>
        <taxon>Neopterygii</taxon>
        <taxon>Teleostei</taxon>
        <taxon>Clupei</taxon>
        <taxon>Clupeiformes</taxon>
        <taxon>Clupeoidei</taxon>
        <taxon>Clupeidae</taxon>
        <taxon>Clupea</taxon>
    </lineage>
</organism>
<dbReference type="GeneID" id="116222104"/>
<feature type="compositionally biased region" description="Basic and acidic residues" evidence="1">
    <location>
        <begin position="180"/>
        <end position="192"/>
    </location>
</feature>
<dbReference type="Proteomes" id="UP000515152">
    <property type="component" value="Chromosome 10"/>
</dbReference>
<protein>
    <submittedName>
        <fullName evidence="3">Uncharacterized protein LOC116222104</fullName>
    </submittedName>
</protein>
<dbReference type="RefSeq" id="XP_031430740.1">
    <property type="nucleotide sequence ID" value="XM_031574880.2"/>
</dbReference>
<gene>
    <name evidence="3" type="primary">LOC116222104</name>
</gene>
<feature type="compositionally biased region" description="Basic and acidic residues" evidence="1">
    <location>
        <begin position="16"/>
        <end position="27"/>
    </location>
</feature>
<feature type="region of interest" description="Disordered" evidence="1">
    <location>
        <begin position="16"/>
        <end position="52"/>
    </location>
</feature>